<keyword evidence="1" id="KW-0472">Membrane</keyword>
<evidence type="ECO:0000313" key="2">
    <source>
        <dbReference type="EMBL" id="PRX69463.1"/>
    </source>
</evidence>
<reference evidence="2 3" key="1">
    <citation type="submission" date="2018-03" db="EMBL/GenBank/DDBJ databases">
        <title>Genomic Encyclopedia of Type Strains, Phase III (KMG-III): the genomes of soil and plant-associated and newly described type strains.</title>
        <authorList>
            <person name="Whitman W."/>
        </authorList>
    </citation>
    <scope>NUCLEOTIDE SEQUENCE [LARGE SCALE GENOMIC DNA]</scope>
    <source>
        <strain evidence="2 3">CGMCC 4.7104</strain>
    </source>
</reference>
<sequence>MSLSVLSQKSLSLFAAVGGWRTVVEGAASRVLFLVAYLVTDQVSTSALVAVGGVVGFAAARVFADRKYWQAGVGLFVVGASAVLAGSTGRAVDFYLPAVLMQAAGGAVFLVSILVRWPMIGLAVGAARGERFGWRRDPARRRRYQVCTAVFLAKYGIATMVLVPLYLTGKVTSLGIAATLLGGAPAMGVCIYLCWRILRAQADPTNPTPAPAVIGPNR</sequence>
<dbReference type="OrthoDB" id="3529144at2"/>
<dbReference type="Proteomes" id="UP000238312">
    <property type="component" value="Unassembled WGS sequence"/>
</dbReference>
<feature type="transmembrane region" description="Helical" evidence="1">
    <location>
        <begin position="104"/>
        <end position="125"/>
    </location>
</feature>
<dbReference type="AlphaFoldDB" id="A0A2T0N9N9"/>
<dbReference type="RefSeq" id="WP_106235730.1">
    <property type="nucleotide sequence ID" value="NZ_PVNG01000002.1"/>
</dbReference>
<organism evidence="2 3">
    <name type="scientific">Nonomuraea fuscirosea</name>
    <dbReference type="NCBI Taxonomy" id="1291556"/>
    <lineage>
        <taxon>Bacteria</taxon>
        <taxon>Bacillati</taxon>
        <taxon>Actinomycetota</taxon>
        <taxon>Actinomycetes</taxon>
        <taxon>Streptosporangiales</taxon>
        <taxon>Streptosporangiaceae</taxon>
        <taxon>Nonomuraea</taxon>
    </lineage>
</organism>
<dbReference type="Pfam" id="PF11361">
    <property type="entry name" value="DUF3159"/>
    <property type="match status" value="1"/>
</dbReference>
<keyword evidence="3" id="KW-1185">Reference proteome</keyword>
<accession>A0A2T0N9N9</accession>
<name>A0A2T0N9N9_9ACTN</name>
<dbReference type="EMBL" id="PVNG01000002">
    <property type="protein sequence ID" value="PRX69463.1"/>
    <property type="molecule type" value="Genomic_DNA"/>
</dbReference>
<comment type="caution">
    <text evidence="2">The sequence shown here is derived from an EMBL/GenBank/DDBJ whole genome shotgun (WGS) entry which is preliminary data.</text>
</comment>
<feature type="transmembrane region" description="Helical" evidence="1">
    <location>
        <begin position="146"/>
        <end position="167"/>
    </location>
</feature>
<evidence type="ECO:0000256" key="1">
    <source>
        <dbReference type="SAM" id="Phobius"/>
    </source>
</evidence>
<dbReference type="InterPro" id="IPR016566">
    <property type="entry name" value="UCP010219"/>
</dbReference>
<evidence type="ECO:0000313" key="3">
    <source>
        <dbReference type="Proteomes" id="UP000238312"/>
    </source>
</evidence>
<feature type="transmembrane region" description="Helical" evidence="1">
    <location>
        <begin position="71"/>
        <end position="92"/>
    </location>
</feature>
<gene>
    <name evidence="2" type="ORF">B0I32_102521</name>
</gene>
<protein>
    <submittedName>
        <fullName evidence="2">Uncharacterized protein DUF3159</fullName>
    </submittedName>
</protein>
<proteinExistence type="predicted"/>
<feature type="transmembrane region" description="Helical" evidence="1">
    <location>
        <begin position="42"/>
        <end position="64"/>
    </location>
</feature>
<keyword evidence="1" id="KW-0812">Transmembrane</keyword>
<feature type="transmembrane region" description="Helical" evidence="1">
    <location>
        <begin position="173"/>
        <end position="195"/>
    </location>
</feature>
<keyword evidence="1" id="KW-1133">Transmembrane helix</keyword>